<evidence type="ECO:0000256" key="4">
    <source>
        <dbReference type="ARBA" id="ARBA00023136"/>
    </source>
</evidence>
<organism evidence="7 8">
    <name type="scientific">Acrasis kona</name>
    <dbReference type="NCBI Taxonomy" id="1008807"/>
    <lineage>
        <taxon>Eukaryota</taxon>
        <taxon>Discoba</taxon>
        <taxon>Heterolobosea</taxon>
        <taxon>Tetramitia</taxon>
        <taxon>Eutetramitia</taxon>
        <taxon>Acrasidae</taxon>
        <taxon>Acrasis</taxon>
    </lineage>
</organism>
<dbReference type="Pfam" id="PF15795">
    <property type="entry name" value="Spec3"/>
    <property type="match status" value="1"/>
</dbReference>
<feature type="compositionally biased region" description="Polar residues" evidence="5">
    <location>
        <begin position="1"/>
        <end position="18"/>
    </location>
</feature>
<dbReference type="EMBL" id="JAOPGA020001415">
    <property type="protein sequence ID" value="KAL0488209.1"/>
    <property type="molecule type" value="Genomic_DNA"/>
</dbReference>
<protein>
    <recommendedName>
        <fullName evidence="9">Transmembrane protein</fullName>
    </recommendedName>
</protein>
<accession>A0AAW2ZFR2</accession>
<gene>
    <name evidence="7" type="ORF">AKO1_015339</name>
</gene>
<feature type="transmembrane region" description="Helical" evidence="6">
    <location>
        <begin position="75"/>
        <end position="102"/>
    </location>
</feature>
<evidence type="ECO:0000256" key="5">
    <source>
        <dbReference type="SAM" id="MobiDB-lite"/>
    </source>
</evidence>
<evidence type="ECO:0000256" key="2">
    <source>
        <dbReference type="ARBA" id="ARBA00022692"/>
    </source>
</evidence>
<feature type="transmembrane region" description="Helical" evidence="6">
    <location>
        <begin position="42"/>
        <end position="63"/>
    </location>
</feature>
<keyword evidence="8" id="KW-1185">Reference proteome</keyword>
<name>A0AAW2ZFR2_9EUKA</name>
<dbReference type="AlphaFoldDB" id="A0AAW2ZFR2"/>
<dbReference type="GO" id="GO:0016020">
    <property type="term" value="C:membrane"/>
    <property type="evidence" value="ECO:0007669"/>
    <property type="project" value="UniProtKB-SubCell"/>
</dbReference>
<evidence type="ECO:0000256" key="1">
    <source>
        <dbReference type="ARBA" id="ARBA00004141"/>
    </source>
</evidence>
<evidence type="ECO:0000256" key="3">
    <source>
        <dbReference type="ARBA" id="ARBA00022989"/>
    </source>
</evidence>
<proteinExistence type="predicted"/>
<comment type="subcellular location">
    <subcellularLocation>
        <location evidence="1">Membrane</location>
        <topology evidence="1">Multi-pass membrane protein</topology>
    </subcellularLocation>
</comment>
<keyword evidence="2 6" id="KW-0812">Transmembrane</keyword>
<reference evidence="7 8" key="1">
    <citation type="submission" date="2024-03" db="EMBL/GenBank/DDBJ databases">
        <title>The Acrasis kona genome and developmental transcriptomes reveal deep origins of eukaryotic multicellular pathways.</title>
        <authorList>
            <person name="Sheikh S."/>
            <person name="Fu C.-J."/>
            <person name="Brown M.W."/>
            <person name="Baldauf S.L."/>
        </authorList>
    </citation>
    <scope>NUCLEOTIDE SEQUENCE [LARGE SCALE GENOMIC DNA]</scope>
    <source>
        <strain evidence="7 8">ATCC MYA-3509</strain>
    </source>
</reference>
<dbReference type="PANTHER" id="PTHR21676:SF6">
    <property type="entry name" value="PROTEIN STUM"/>
    <property type="match status" value="1"/>
</dbReference>
<comment type="caution">
    <text evidence="7">The sequence shown here is derived from an EMBL/GenBank/DDBJ whole genome shotgun (WGS) entry which is preliminary data.</text>
</comment>
<evidence type="ECO:0000256" key="6">
    <source>
        <dbReference type="SAM" id="Phobius"/>
    </source>
</evidence>
<dbReference type="InterPro" id="IPR026673">
    <property type="entry name" value="SPEC3/Stum"/>
</dbReference>
<feature type="compositionally biased region" description="Basic and acidic residues" evidence="5">
    <location>
        <begin position="26"/>
        <end position="35"/>
    </location>
</feature>
<sequence>MSRSNESTQHIDIVQSMTREMRKKKSTSEKKEGKVPRLQSPIHIICMIMNILLSGTGTLIAAFCTKSTHKRKWNVLFALLQFLLAPFIVGWVWSAVYGVIIFNRTRSSVANANKSS</sequence>
<keyword evidence="4 6" id="KW-0472">Membrane</keyword>
<keyword evidence="3 6" id="KW-1133">Transmembrane helix</keyword>
<dbReference type="Proteomes" id="UP001431209">
    <property type="component" value="Unassembled WGS sequence"/>
</dbReference>
<dbReference type="PANTHER" id="PTHR21676">
    <property type="entry name" value="PROTEIN STUM"/>
    <property type="match status" value="1"/>
</dbReference>
<feature type="region of interest" description="Disordered" evidence="5">
    <location>
        <begin position="1"/>
        <end position="35"/>
    </location>
</feature>
<evidence type="ECO:0000313" key="8">
    <source>
        <dbReference type="Proteomes" id="UP001431209"/>
    </source>
</evidence>
<evidence type="ECO:0008006" key="9">
    <source>
        <dbReference type="Google" id="ProtNLM"/>
    </source>
</evidence>
<evidence type="ECO:0000313" key="7">
    <source>
        <dbReference type="EMBL" id="KAL0488209.1"/>
    </source>
</evidence>